<dbReference type="SMART" id="SM00382">
    <property type="entry name" value="AAA"/>
    <property type="match status" value="1"/>
</dbReference>
<dbReference type="GO" id="GO:0005524">
    <property type="term" value="F:ATP binding"/>
    <property type="evidence" value="ECO:0007669"/>
    <property type="project" value="UniProtKB-KW"/>
</dbReference>
<protein>
    <submittedName>
        <fullName evidence="6">Dipeptide ABC transporter ATP-binding protein</fullName>
    </submittedName>
</protein>
<dbReference type="EMBL" id="JAGYPE010000007">
    <property type="protein sequence ID" value="MBS4186565.1"/>
    <property type="molecule type" value="Genomic_DNA"/>
</dbReference>
<dbReference type="InterPro" id="IPR050319">
    <property type="entry name" value="ABC_transp_ATP-bind"/>
</dbReference>
<evidence type="ECO:0000256" key="3">
    <source>
        <dbReference type="ARBA" id="ARBA00022741"/>
    </source>
</evidence>
<dbReference type="PROSITE" id="PS50893">
    <property type="entry name" value="ABC_TRANSPORTER_2"/>
    <property type="match status" value="1"/>
</dbReference>
<keyword evidence="2" id="KW-0813">Transport</keyword>
<evidence type="ECO:0000259" key="5">
    <source>
        <dbReference type="PROSITE" id="PS50893"/>
    </source>
</evidence>
<keyword evidence="3" id="KW-0547">Nucleotide-binding</keyword>
<dbReference type="InterPro" id="IPR013563">
    <property type="entry name" value="Oligopep_ABC_C"/>
</dbReference>
<dbReference type="GO" id="GO:0055085">
    <property type="term" value="P:transmembrane transport"/>
    <property type="evidence" value="ECO:0007669"/>
    <property type="project" value="UniProtKB-ARBA"/>
</dbReference>
<organism evidence="6">
    <name type="scientific">Neobacillus citreus</name>
    <dbReference type="NCBI Taxonomy" id="2833578"/>
    <lineage>
        <taxon>Bacteria</taxon>
        <taxon>Bacillati</taxon>
        <taxon>Bacillota</taxon>
        <taxon>Bacilli</taxon>
        <taxon>Bacillales</taxon>
        <taxon>Bacillaceae</taxon>
        <taxon>Neobacillus</taxon>
    </lineage>
</organism>
<dbReference type="GO" id="GO:0015833">
    <property type="term" value="P:peptide transport"/>
    <property type="evidence" value="ECO:0007669"/>
    <property type="project" value="InterPro"/>
</dbReference>
<dbReference type="PROSITE" id="PS00211">
    <property type="entry name" value="ABC_TRANSPORTER_1"/>
    <property type="match status" value="1"/>
</dbReference>
<dbReference type="Gene3D" id="3.40.50.300">
    <property type="entry name" value="P-loop containing nucleotide triphosphate hydrolases"/>
    <property type="match status" value="1"/>
</dbReference>
<comment type="caution">
    <text evidence="6">The sequence shown here is derived from an EMBL/GenBank/DDBJ whole genome shotgun (WGS) entry which is preliminary data.</text>
</comment>
<gene>
    <name evidence="6" type="ORF">KHB02_34945</name>
</gene>
<evidence type="ECO:0000256" key="4">
    <source>
        <dbReference type="ARBA" id="ARBA00022840"/>
    </source>
</evidence>
<dbReference type="Pfam" id="PF08352">
    <property type="entry name" value="oligo_HPY"/>
    <property type="match status" value="1"/>
</dbReference>
<dbReference type="AlphaFoldDB" id="A0A942YEB9"/>
<evidence type="ECO:0000256" key="1">
    <source>
        <dbReference type="ARBA" id="ARBA00005417"/>
    </source>
</evidence>
<name>A0A942YEB9_9BACI</name>
<proteinExistence type="inferred from homology"/>
<feature type="domain" description="ABC transporter" evidence="5">
    <location>
        <begin position="7"/>
        <end position="258"/>
    </location>
</feature>
<dbReference type="CDD" id="cd03257">
    <property type="entry name" value="ABC_NikE_OppD_transporters"/>
    <property type="match status" value="1"/>
</dbReference>
<dbReference type="Pfam" id="PF00005">
    <property type="entry name" value="ABC_tran"/>
    <property type="match status" value="1"/>
</dbReference>
<evidence type="ECO:0000256" key="2">
    <source>
        <dbReference type="ARBA" id="ARBA00022448"/>
    </source>
</evidence>
<dbReference type="PANTHER" id="PTHR43776">
    <property type="entry name" value="TRANSPORT ATP-BINDING PROTEIN"/>
    <property type="match status" value="1"/>
</dbReference>
<accession>A0A942YEB9</accession>
<comment type="similarity">
    <text evidence="1">Belongs to the ABC transporter superfamily.</text>
</comment>
<dbReference type="NCBIfam" id="TIGR01727">
    <property type="entry name" value="oligo_HPY"/>
    <property type="match status" value="1"/>
</dbReference>
<dbReference type="InterPro" id="IPR003439">
    <property type="entry name" value="ABC_transporter-like_ATP-bd"/>
</dbReference>
<dbReference type="SUPFAM" id="SSF52540">
    <property type="entry name" value="P-loop containing nucleoside triphosphate hydrolases"/>
    <property type="match status" value="1"/>
</dbReference>
<dbReference type="InterPro" id="IPR003593">
    <property type="entry name" value="AAA+_ATPase"/>
</dbReference>
<evidence type="ECO:0000313" key="6">
    <source>
        <dbReference type="EMBL" id="MBS4186565.1"/>
    </source>
</evidence>
<dbReference type="NCBIfam" id="NF008453">
    <property type="entry name" value="PRK11308.1"/>
    <property type="match status" value="1"/>
</dbReference>
<sequence>MTQNPILQVQDLKKYFPIKGGVFGKKTIKQVKAVDGVSFDVFEGETFGIVGESGCGKSTTGRTILRLLEPTEGKILFQGRDIAELSKNDMRKLRKDIQIIFQDPFASLNPRMKIKETIEEPLINFGVTDRNEREKRVLEVADQVGLTKAQLTRFPHEFSGGQRQRIGIARALISKPKLIIADEPVSALDVSIQSQVLNLMRDLQKEFGLTYIFISHDLSVVKHFCDRIGVMYLGKMVEVADKNRLYDTPLHPYAEALLSALPSSHPLQKKQRIILQGDVPSPSNPPSGCTFHPRCFKCLDVCKTEQPSLQAVHEDHFVSCHLYQDVKEQIAAGESR</sequence>
<keyword evidence="4 6" id="KW-0067">ATP-binding</keyword>
<dbReference type="GO" id="GO:0016887">
    <property type="term" value="F:ATP hydrolysis activity"/>
    <property type="evidence" value="ECO:0007669"/>
    <property type="project" value="InterPro"/>
</dbReference>
<dbReference type="PANTHER" id="PTHR43776:SF8">
    <property type="entry name" value="ABC TRANSPORTER, ATP-BINDING PROTEIN"/>
    <property type="match status" value="1"/>
</dbReference>
<dbReference type="InterPro" id="IPR027417">
    <property type="entry name" value="P-loop_NTPase"/>
</dbReference>
<dbReference type="RefSeq" id="WP_213146359.1">
    <property type="nucleotide sequence ID" value="NZ_JAGYPE020000047.1"/>
</dbReference>
<reference evidence="6" key="1">
    <citation type="submission" date="2021-05" db="EMBL/GenBank/DDBJ databases">
        <title>Novel Bacillus species.</title>
        <authorList>
            <person name="Liu G."/>
        </authorList>
    </citation>
    <scope>NUCLEOTIDE SEQUENCE</scope>
    <source>
        <strain evidence="6">FJAT-50051</strain>
    </source>
</reference>
<dbReference type="InterPro" id="IPR017871">
    <property type="entry name" value="ABC_transporter-like_CS"/>
</dbReference>
<dbReference type="FunFam" id="3.40.50.300:FF:000016">
    <property type="entry name" value="Oligopeptide ABC transporter ATP-binding component"/>
    <property type="match status" value="1"/>
</dbReference>